<evidence type="ECO:0008006" key="3">
    <source>
        <dbReference type="Google" id="ProtNLM"/>
    </source>
</evidence>
<dbReference type="eggNOG" id="COG3937">
    <property type="taxonomic scope" value="Bacteria"/>
</dbReference>
<dbReference type="RefSeq" id="WP_074754720.1">
    <property type="nucleotide sequence ID" value="NZ_FOGJ01000004.1"/>
</dbReference>
<organism evidence="1 2">
    <name type="scientific">Butyrivibrio fibrisolvens</name>
    <dbReference type="NCBI Taxonomy" id="831"/>
    <lineage>
        <taxon>Bacteria</taxon>
        <taxon>Bacillati</taxon>
        <taxon>Bacillota</taxon>
        <taxon>Clostridia</taxon>
        <taxon>Lachnospirales</taxon>
        <taxon>Lachnospiraceae</taxon>
        <taxon>Butyrivibrio</taxon>
    </lineage>
</organism>
<accession>A0A1H9NI89</accession>
<dbReference type="AlphaFoldDB" id="A0A1H9NI89"/>
<proteinExistence type="predicted"/>
<name>A0A1H9NI89_BUTFI</name>
<dbReference type="Proteomes" id="UP000182584">
    <property type="component" value="Unassembled WGS sequence"/>
</dbReference>
<reference evidence="1 2" key="1">
    <citation type="submission" date="2016-10" db="EMBL/GenBank/DDBJ databases">
        <authorList>
            <person name="de Groot N.N."/>
        </authorList>
    </citation>
    <scope>NUCLEOTIDE SEQUENCE [LARGE SCALE GENOMIC DNA]</scope>
    <source>
        <strain evidence="1 2">AR40</strain>
    </source>
</reference>
<dbReference type="EMBL" id="FOGJ01000004">
    <property type="protein sequence ID" value="SER35621.1"/>
    <property type="molecule type" value="Genomic_DNA"/>
</dbReference>
<gene>
    <name evidence="1" type="ORF">SAMN04487884_104203</name>
</gene>
<sequence>MADNKNPITDGLKKLLLASVGAVALTAEKADELVGTLVEKGELTVEQGKELNKELKRTYKEHKEGSSAPKNMEDFVGSLSEEEIKNLKEALKDK</sequence>
<evidence type="ECO:0000313" key="1">
    <source>
        <dbReference type="EMBL" id="SER35621.1"/>
    </source>
</evidence>
<protein>
    <recommendedName>
        <fullName evidence="3">Aspartyl beta-hydroxylase</fullName>
    </recommendedName>
</protein>
<dbReference type="OrthoDB" id="2134917at2"/>
<evidence type="ECO:0000313" key="2">
    <source>
        <dbReference type="Proteomes" id="UP000182584"/>
    </source>
</evidence>